<feature type="transmembrane region" description="Helical" evidence="1">
    <location>
        <begin position="136"/>
        <end position="156"/>
    </location>
</feature>
<gene>
    <name evidence="2" type="ORF">P0O24_06495</name>
</gene>
<keyword evidence="1" id="KW-0812">Transmembrane</keyword>
<sequence length="364" mass="38388">MNEPEKTYNSNAILHEISGSMGNFATVLPIVLGAALVSEVDLGPALLFFGVWYIVMGIHYGIPMSVEPMKAIGAIAIAEELTSGEIAASGMILGAALLALGLFRGFRRLQGLIPESVVRGVQLGLGLILLRTSLGFISQDLFFSSVSIGIVLLFLVAKSRWNLPDLSILVVFAIGIGYGIFTKGAPEIQMISIDLLPVPGFVDFLWSGWHLVLPQIPLALTNATVAAALTAQDLFKKRIKPDQLCVSMGVMNLISVPFGGFPMCHGAGGLAAHRRFGAKTGLATVIGGVILLVVAFFFAGPEALALLPIGLFGALLLFVALELGRCGLRTDAPLLTGSMALLALFTNVGVAFIFGIVLAEVMKR</sequence>
<organism evidence="2 3">
    <name type="scientific">Candidatus Methanocrinis alkalitolerans</name>
    <dbReference type="NCBI Taxonomy" id="3033395"/>
    <lineage>
        <taxon>Archaea</taxon>
        <taxon>Methanobacteriati</taxon>
        <taxon>Methanobacteriota</taxon>
        <taxon>Stenosarchaea group</taxon>
        <taxon>Methanomicrobia</taxon>
        <taxon>Methanotrichales</taxon>
        <taxon>Methanotrichaceae</taxon>
        <taxon>Methanocrinis</taxon>
    </lineage>
</organism>
<evidence type="ECO:0000313" key="3">
    <source>
        <dbReference type="Proteomes" id="UP001215956"/>
    </source>
</evidence>
<keyword evidence="1" id="KW-0472">Membrane</keyword>
<feature type="transmembrane region" description="Helical" evidence="1">
    <location>
        <begin position="45"/>
        <end position="66"/>
    </location>
</feature>
<feature type="transmembrane region" description="Helical" evidence="1">
    <location>
        <begin position="211"/>
        <end position="231"/>
    </location>
</feature>
<name>A0ABT5XEU1_9EURY</name>
<dbReference type="InterPro" id="IPR031563">
    <property type="entry name" value="MOT1/MOT2"/>
</dbReference>
<feature type="transmembrane region" description="Helical" evidence="1">
    <location>
        <begin position="86"/>
        <end position="105"/>
    </location>
</feature>
<feature type="transmembrane region" description="Helical" evidence="1">
    <location>
        <begin position="335"/>
        <end position="359"/>
    </location>
</feature>
<dbReference type="PANTHER" id="PTHR31970">
    <property type="match status" value="1"/>
</dbReference>
<feature type="transmembrane region" description="Helical" evidence="1">
    <location>
        <begin position="280"/>
        <end position="299"/>
    </location>
</feature>
<evidence type="ECO:0000256" key="1">
    <source>
        <dbReference type="SAM" id="Phobius"/>
    </source>
</evidence>
<protein>
    <submittedName>
        <fullName evidence="2">Sulfate/molybdate transporter</fullName>
    </submittedName>
</protein>
<dbReference type="RefSeq" id="WP_316968932.1">
    <property type="nucleotide sequence ID" value="NZ_JARFPL010000016.1"/>
</dbReference>
<proteinExistence type="predicted"/>
<keyword evidence="1" id="KW-1133">Transmembrane helix</keyword>
<evidence type="ECO:0000313" key="2">
    <source>
        <dbReference type="EMBL" id="MDF0593228.1"/>
    </source>
</evidence>
<feature type="transmembrane region" description="Helical" evidence="1">
    <location>
        <begin position="305"/>
        <end position="323"/>
    </location>
</feature>
<dbReference type="Proteomes" id="UP001215956">
    <property type="component" value="Unassembled WGS sequence"/>
</dbReference>
<reference evidence="2 3" key="1">
    <citation type="submission" date="2023-03" db="EMBL/GenBank/DDBJ databases">
        <title>Whole genome sequencing of Methanotrichaceae archaeon M04Ac.</title>
        <authorList>
            <person name="Khomyakova M.A."/>
            <person name="Merkel A.Y."/>
            <person name="Slobodkin A.I."/>
        </authorList>
    </citation>
    <scope>NUCLEOTIDE SEQUENCE [LARGE SCALE GENOMIC DNA]</scope>
    <source>
        <strain evidence="2 3">M04Ac</strain>
    </source>
</reference>
<dbReference type="Pfam" id="PF16983">
    <property type="entry name" value="MFS_MOT1"/>
    <property type="match status" value="2"/>
</dbReference>
<dbReference type="PANTHER" id="PTHR31970:SF9">
    <property type="entry name" value="MOLYBDATE TRANSPORTER 2"/>
    <property type="match status" value="1"/>
</dbReference>
<comment type="caution">
    <text evidence="2">The sequence shown here is derived from an EMBL/GenBank/DDBJ whole genome shotgun (WGS) entry which is preliminary data.</text>
</comment>
<dbReference type="EMBL" id="JARFPL010000016">
    <property type="protein sequence ID" value="MDF0593228.1"/>
    <property type="molecule type" value="Genomic_DNA"/>
</dbReference>
<feature type="transmembrane region" description="Helical" evidence="1">
    <location>
        <begin position="20"/>
        <end position="38"/>
    </location>
</feature>
<feature type="transmembrane region" description="Helical" evidence="1">
    <location>
        <begin position="163"/>
        <end position="181"/>
    </location>
</feature>
<accession>A0ABT5XEU1</accession>
<keyword evidence="3" id="KW-1185">Reference proteome</keyword>